<evidence type="ECO:0000259" key="3">
    <source>
        <dbReference type="PROSITE" id="PS50113"/>
    </source>
</evidence>
<dbReference type="InterPro" id="IPR000160">
    <property type="entry name" value="GGDEF_dom"/>
</dbReference>
<evidence type="ECO:0000259" key="2">
    <source>
        <dbReference type="PROSITE" id="PS50112"/>
    </source>
</evidence>
<dbReference type="PROSITE" id="PS50887">
    <property type="entry name" value="GGDEF"/>
    <property type="match status" value="1"/>
</dbReference>
<evidence type="ECO:0000313" key="6">
    <source>
        <dbReference type="Proteomes" id="UP000603234"/>
    </source>
</evidence>
<dbReference type="PROSITE" id="PS50113">
    <property type="entry name" value="PAC"/>
    <property type="match status" value="1"/>
</dbReference>
<dbReference type="InterPro" id="IPR000700">
    <property type="entry name" value="PAS-assoc_C"/>
</dbReference>
<accession>A0ABR6WYD9</accession>
<dbReference type="InterPro" id="IPR035965">
    <property type="entry name" value="PAS-like_dom_sf"/>
</dbReference>
<dbReference type="Gene3D" id="3.30.450.20">
    <property type="entry name" value="PAS domain"/>
    <property type="match status" value="2"/>
</dbReference>
<organism evidence="5 6">
    <name type="scientific">Acetobacterium fimetarium</name>
    <dbReference type="NCBI Taxonomy" id="52691"/>
    <lineage>
        <taxon>Bacteria</taxon>
        <taxon>Bacillati</taxon>
        <taxon>Bacillota</taxon>
        <taxon>Clostridia</taxon>
        <taxon>Eubacteriales</taxon>
        <taxon>Eubacteriaceae</taxon>
        <taxon>Acetobacterium</taxon>
    </lineage>
</organism>
<dbReference type="Proteomes" id="UP000603234">
    <property type="component" value="Unassembled WGS sequence"/>
</dbReference>
<keyword evidence="6" id="KW-1185">Reference proteome</keyword>
<dbReference type="Pfam" id="PF08447">
    <property type="entry name" value="PAS_3"/>
    <property type="match status" value="1"/>
</dbReference>
<dbReference type="CDD" id="cd00130">
    <property type="entry name" value="PAS"/>
    <property type="match status" value="2"/>
</dbReference>
<dbReference type="RefSeq" id="WP_186843265.1">
    <property type="nucleotide sequence ID" value="NZ_WJBC01000026.1"/>
</dbReference>
<gene>
    <name evidence="5" type="ORF">GH808_13205</name>
</gene>
<dbReference type="Gene3D" id="3.30.70.270">
    <property type="match status" value="1"/>
</dbReference>
<evidence type="ECO:0000256" key="1">
    <source>
        <dbReference type="SAM" id="Phobius"/>
    </source>
</evidence>
<comment type="caution">
    <text evidence="5">The sequence shown here is derived from an EMBL/GenBank/DDBJ whole genome shotgun (WGS) entry which is preliminary data.</text>
</comment>
<feature type="domain" description="PAS" evidence="2">
    <location>
        <begin position="48"/>
        <end position="117"/>
    </location>
</feature>
<dbReference type="NCBIfam" id="TIGR00229">
    <property type="entry name" value="sensory_box"/>
    <property type="match status" value="2"/>
</dbReference>
<dbReference type="InterPro" id="IPR052155">
    <property type="entry name" value="Biofilm_reg_signaling"/>
</dbReference>
<name>A0ABR6WYD9_9FIRM</name>
<dbReference type="EMBL" id="WJBC01000026">
    <property type="protein sequence ID" value="MBC3805375.1"/>
    <property type="molecule type" value="Genomic_DNA"/>
</dbReference>
<protein>
    <submittedName>
        <fullName evidence="5">Diguanylate cyclase</fullName>
    </submittedName>
</protein>
<evidence type="ECO:0000259" key="4">
    <source>
        <dbReference type="PROSITE" id="PS50887"/>
    </source>
</evidence>
<sequence length="608" mass="70609">MIDYSKFFSVEHIIMIAAVAAGGFLCCSVLALLIFKSFRQKMEASEIEKCFFAGLINQVTDCACLIDGEGIIKIANDQFFNYCGKTPEKLIGKNIQRIQTDYIHGDHQEAFRKAIRERGFYEFDVNYFRNNGDVTPFHLTIRLIEIETRKKGPQKYYCITAVDLKKTNEKDDYIMQQQDKLLEIQHLAKLGYWEIDYATKKIYWSRELYSILGYEEGEIEPTLDVIYAMAYEDDQNRVWKAFLNAFQSQKKVDTQYRIKNNLGKTLDIYLRIRHTFSNSNEHLRTVGILQDITKQVDLRDELNSQLIYKDTVLNNCSLLYIECNSDFSVKSINNPVSHLIGINAEAARGKQLLEIFGKLSRAHRNFVQDNMNFARPMPLKDFSGSMHYIQWDHATFTRKNNEFVNILVGIDITETIEQRKAIEDSFAIDPVTKLPNRYKLDQVLDNYFEKNGKRQDKHLFLLFIHIKGLYVIADGFGQSAEDQVMRSISERLYSAIGKYGLFVRRYSNQFVLFYPCEVNMEKTAELCKLITELLRIPFAVKDSQINLGSHIGVSKFPEHAKSKEDLVRFGSAAMHEAQHLNADYYVYSKDLELDVKEKIKKYKATIND</sequence>
<dbReference type="InterPro" id="IPR043128">
    <property type="entry name" value="Rev_trsase/Diguanyl_cyclase"/>
</dbReference>
<dbReference type="SMART" id="SM00267">
    <property type="entry name" value="GGDEF"/>
    <property type="match status" value="1"/>
</dbReference>
<dbReference type="CDD" id="cd01949">
    <property type="entry name" value="GGDEF"/>
    <property type="match status" value="1"/>
</dbReference>
<feature type="domain" description="PAC" evidence="3">
    <location>
        <begin position="252"/>
        <end position="304"/>
    </location>
</feature>
<keyword evidence="1" id="KW-0812">Transmembrane</keyword>
<evidence type="ECO:0000313" key="5">
    <source>
        <dbReference type="EMBL" id="MBC3805375.1"/>
    </source>
</evidence>
<dbReference type="PROSITE" id="PS50112">
    <property type="entry name" value="PAS"/>
    <property type="match status" value="1"/>
</dbReference>
<dbReference type="InterPro" id="IPR000014">
    <property type="entry name" value="PAS"/>
</dbReference>
<dbReference type="Pfam" id="PF13426">
    <property type="entry name" value="PAS_9"/>
    <property type="match status" value="1"/>
</dbReference>
<dbReference type="SMART" id="SM00091">
    <property type="entry name" value="PAS"/>
    <property type="match status" value="3"/>
</dbReference>
<dbReference type="NCBIfam" id="TIGR00254">
    <property type="entry name" value="GGDEF"/>
    <property type="match status" value="1"/>
</dbReference>
<reference evidence="5 6" key="1">
    <citation type="journal article" date="2020" name="mSystems">
        <title>Defining Genomic and Predicted Metabolic Features of the Acetobacterium Genus.</title>
        <authorList>
            <person name="Ross D.E."/>
            <person name="Marshall C.W."/>
            <person name="Gulliver D."/>
            <person name="May H.D."/>
            <person name="Norman R.S."/>
        </authorList>
    </citation>
    <scope>NUCLEOTIDE SEQUENCE [LARGE SCALE GENOMIC DNA]</scope>
    <source>
        <strain evidence="5 6">DSM 8238</strain>
    </source>
</reference>
<dbReference type="PANTHER" id="PTHR44757">
    <property type="entry name" value="DIGUANYLATE CYCLASE DGCP"/>
    <property type="match status" value="1"/>
</dbReference>
<dbReference type="SUPFAM" id="SSF55073">
    <property type="entry name" value="Nucleotide cyclase"/>
    <property type="match status" value="1"/>
</dbReference>
<dbReference type="InterPro" id="IPR013655">
    <property type="entry name" value="PAS_fold_3"/>
</dbReference>
<dbReference type="InterPro" id="IPR029787">
    <property type="entry name" value="Nucleotide_cyclase"/>
</dbReference>
<proteinExistence type="predicted"/>
<keyword evidence="1" id="KW-1133">Transmembrane helix</keyword>
<dbReference type="Pfam" id="PF00990">
    <property type="entry name" value="GGDEF"/>
    <property type="match status" value="1"/>
</dbReference>
<feature type="domain" description="GGDEF" evidence="4">
    <location>
        <begin position="457"/>
        <end position="590"/>
    </location>
</feature>
<keyword evidence="1" id="KW-0472">Membrane</keyword>
<dbReference type="SUPFAM" id="SSF55785">
    <property type="entry name" value="PYP-like sensor domain (PAS domain)"/>
    <property type="match status" value="3"/>
</dbReference>
<feature type="transmembrane region" description="Helical" evidence="1">
    <location>
        <begin position="12"/>
        <end position="35"/>
    </location>
</feature>
<dbReference type="PANTHER" id="PTHR44757:SF2">
    <property type="entry name" value="BIOFILM ARCHITECTURE MAINTENANCE PROTEIN MBAA"/>
    <property type="match status" value="1"/>
</dbReference>